<keyword evidence="2" id="KW-1185">Reference proteome</keyword>
<evidence type="ECO:0000313" key="2">
    <source>
        <dbReference type="Proteomes" id="UP001065047"/>
    </source>
</evidence>
<gene>
    <name evidence="1" type="ORF">AA14337_3196</name>
</gene>
<evidence type="ECO:0000313" key="1">
    <source>
        <dbReference type="EMBL" id="GBQ85918.1"/>
    </source>
</evidence>
<reference evidence="1" key="1">
    <citation type="submission" date="2013-04" db="EMBL/GenBank/DDBJ databases">
        <title>The genome sequencing project of 58 acetic acid bacteria.</title>
        <authorList>
            <person name="Okamoto-Kainuma A."/>
            <person name="Ishikawa M."/>
            <person name="Umino S."/>
            <person name="Koizumi Y."/>
            <person name="Shiwa Y."/>
            <person name="Yoshikawa H."/>
            <person name="Matsutani M."/>
            <person name="Matsushita K."/>
        </authorList>
    </citation>
    <scope>NUCLEOTIDE SEQUENCE</scope>
    <source>
        <strain evidence="1">DSM 14337</strain>
    </source>
</reference>
<comment type="caution">
    <text evidence="1">The sequence shown here is derived from an EMBL/GenBank/DDBJ whole genome shotgun (WGS) entry which is preliminary data.</text>
</comment>
<organism evidence="1 2">
    <name type="scientific">Acetobacter malorum DSM 14337</name>
    <dbReference type="NCBI Taxonomy" id="1307910"/>
    <lineage>
        <taxon>Bacteria</taxon>
        <taxon>Pseudomonadati</taxon>
        <taxon>Pseudomonadota</taxon>
        <taxon>Alphaproteobacteria</taxon>
        <taxon>Acetobacterales</taxon>
        <taxon>Acetobacteraceae</taxon>
        <taxon>Acetobacter</taxon>
    </lineage>
</organism>
<sequence length="74" mass="8443">MTGNPILVEIQENFRADIRTRFVGKGRRTDEDAKASFLETRKSYALPDIPQEVKAEMHGAKMDARHSHLNSLMD</sequence>
<protein>
    <submittedName>
        <fullName evidence="1">Uncharacterized protein</fullName>
    </submittedName>
</protein>
<proteinExistence type="predicted"/>
<dbReference type="EMBL" id="BAPF01000056">
    <property type="protein sequence ID" value="GBQ85918.1"/>
    <property type="molecule type" value="Genomic_DNA"/>
</dbReference>
<accession>A0ABQ0Q079</accession>
<dbReference type="Proteomes" id="UP001065047">
    <property type="component" value="Unassembled WGS sequence"/>
</dbReference>
<name>A0ABQ0Q079_9PROT</name>